<evidence type="ECO:0000313" key="13">
    <source>
        <dbReference type="EMBL" id="OHV46762.1"/>
    </source>
</evidence>
<dbReference type="PANTHER" id="PTHR11351">
    <property type="entry name" value="ACYL-COA DESATURASE"/>
    <property type="match status" value="1"/>
</dbReference>
<feature type="transmembrane region" description="Helical" evidence="11">
    <location>
        <begin position="207"/>
        <end position="225"/>
    </location>
</feature>
<dbReference type="PANTHER" id="PTHR11351:SF3">
    <property type="entry name" value="BLL4393 PROTEIN"/>
    <property type="match status" value="1"/>
</dbReference>
<dbReference type="GO" id="GO:0016717">
    <property type="term" value="F:oxidoreductase activity, acting on paired donors, with oxidation of a pair of donors resulting in the reduction of molecular oxygen to two molecules of water"/>
    <property type="evidence" value="ECO:0007669"/>
    <property type="project" value="InterPro"/>
</dbReference>
<dbReference type="GO" id="GO:0006631">
    <property type="term" value="P:fatty acid metabolic process"/>
    <property type="evidence" value="ECO:0007669"/>
    <property type="project" value="UniProtKB-KW"/>
</dbReference>
<evidence type="ECO:0000256" key="3">
    <source>
        <dbReference type="ARBA" id="ARBA00022692"/>
    </source>
</evidence>
<feature type="transmembrane region" description="Helical" evidence="11">
    <location>
        <begin position="55"/>
        <end position="76"/>
    </location>
</feature>
<dbReference type="InterPro" id="IPR005804">
    <property type="entry name" value="FA_desaturase_dom"/>
</dbReference>
<keyword evidence="3 11" id="KW-0812">Transmembrane</keyword>
<evidence type="ECO:0000256" key="11">
    <source>
        <dbReference type="SAM" id="Phobius"/>
    </source>
</evidence>
<evidence type="ECO:0000313" key="14">
    <source>
        <dbReference type="Proteomes" id="UP000179769"/>
    </source>
</evidence>
<dbReference type="CDD" id="cd03505">
    <property type="entry name" value="Delta9-FADS-like"/>
    <property type="match status" value="1"/>
</dbReference>
<keyword evidence="8" id="KW-0443">Lipid metabolism</keyword>
<protein>
    <submittedName>
        <fullName evidence="13">Stearoyl-CoA 9-desaturase</fullName>
    </submittedName>
</protein>
<dbReference type="Pfam" id="PF00487">
    <property type="entry name" value="FA_desaturase"/>
    <property type="match status" value="1"/>
</dbReference>
<dbReference type="InterPro" id="IPR015876">
    <property type="entry name" value="Acyl-CoA_DS"/>
</dbReference>
<feature type="compositionally biased region" description="Polar residues" evidence="10">
    <location>
        <begin position="35"/>
        <end position="45"/>
    </location>
</feature>
<dbReference type="OrthoDB" id="19906at2"/>
<feature type="domain" description="Fatty acid desaturase" evidence="12">
    <location>
        <begin position="85"/>
        <end position="297"/>
    </location>
</feature>
<keyword evidence="14" id="KW-1185">Reference proteome</keyword>
<evidence type="ECO:0000256" key="1">
    <source>
        <dbReference type="ARBA" id="ARBA00004141"/>
    </source>
</evidence>
<organism evidence="13 14">
    <name type="scientific">Parafrankia soli</name>
    <dbReference type="NCBI Taxonomy" id="2599596"/>
    <lineage>
        <taxon>Bacteria</taxon>
        <taxon>Bacillati</taxon>
        <taxon>Actinomycetota</taxon>
        <taxon>Actinomycetes</taxon>
        <taxon>Frankiales</taxon>
        <taxon>Frankiaceae</taxon>
        <taxon>Parafrankia</taxon>
    </lineage>
</organism>
<dbReference type="GO" id="GO:0016020">
    <property type="term" value="C:membrane"/>
    <property type="evidence" value="ECO:0007669"/>
    <property type="project" value="UniProtKB-SubCell"/>
</dbReference>
<dbReference type="PRINTS" id="PR00075">
    <property type="entry name" value="FACDDSATRASE"/>
</dbReference>
<evidence type="ECO:0000256" key="7">
    <source>
        <dbReference type="ARBA" id="ARBA00023004"/>
    </source>
</evidence>
<evidence type="ECO:0000259" key="12">
    <source>
        <dbReference type="Pfam" id="PF00487"/>
    </source>
</evidence>
<evidence type="ECO:0000256" key="6">
    <source>
        <dbReference type="ARBA" id="ARBA00023002"/>
    </source>
</evidence>
<sequence>MTATDTVKATETRHQGAAVVGGDQSVADAGGVTSPAPTESHTTTPSMFRARGEQLVLVATILFPFAALVAAVPLLWDHWITWRDVILAAVMYAITGHGVTVGFHRYFTHRGFKTSKPVRAALAIAGNMAIEGPVIRWVADHRRHHAFSDADGDPHSPWRYGTGPAALARGLWHAHVGWLFDVEQTDQRRYAPDLLDDPMIVRVSRSFALCAFVSLALPAVIGGLWGGSFEAALQAFFWASLVRVALLHHVTWSVNSICHVMGSRPYRSRDRSGNVWPLALLSMGESWHNLHHAEPTSARHGVRPWQIDTSFYVIKTLEILGLARDVRWPDPARLAAKRA</sequence>
<feature type="region of interest" description="Disordered" evidence="10">
    <location>
        <begin position="25"/>
        <end position="45"/>
    </location>
</feature>
<proteinExistence type="inferred from homology"/>
<comment type="similarity">
    <text evidence="2">Belongs to the fatty acid desaturase type 2 family.</text>
</comment>
<feature type="transmembrane region" description="Helical" evidence="11">
    <location>
        <begin position="82"/>
        <end position="103"/>
    </location>
</feature>
<keyword evidence="7" id="KW-0408">Iron</keyword>
<dbReference type="Proteomes" id="UP000179769">
    <property type="component" value="Unassembled WGS sequence"/>
</dbReference>
<evidence type="ECO:0000256" key="10">
    <source>
        <dbReference type="SAM" id="MobiDB-lite"/>
    </source>
</evidence>
<evidence type="ECO:0000256" key="2">
    <source>
        <dbReference type="ARBA" id="ARBA00008749"/>
    </source>
</evidence>
<dbReference type="RefSeq" id="WP_020458421.1">
    <property type="nucleotide sequence ID" value="NZ_JBFLUH010000007.1"/>
</dbReference>
<gene>
    <name evidence="13" type="ORF">BBK14_00295</name>
</gene>
<keyword evidence="5 11" id="KW-1133">Transmembrane helix</keyword>
<evidence type="ECO:0000256" key="8">
    <source>
        <dbReference type="ARBA" id="ARBA00023098"/>
    </source>
</evidence>
<comment type="subcellular location">
    <subcellularLocation>
        <location evidence="1">Membrane</location>
        <topology evidence="1">Multi-pass membrane protein</topology>
    </subcellularLocation>
</comment>
<dbReference type="AlphaFoldDB" id="A0A1S1RN92"/>
<evidence type="ECO:0000256" key="4">
    <source>
        <dbReference type="ARBA" id="ARBA00022832"/>
    </source>
</evidence>
<evidence type="ECO:0000256" key="9">
    <source>
        <dbReference type="ARBA" id="ARBA00023136"/>
    </source>
</evidence>
<reference evidence="14" key="1">
    <citation type="submission" date="2016-07" db="EMBL/GenBank/DDBJ databases">
        <title>Frankia sp. NRRL B-16219 Genome sequencing.</title>
        <authorList>
            <person name="Ghodhbane-Gtari F."/>
            <person name="Swanson E."/>
            <person name="Gueddou A."/>
            <person name="Louati M."/>
            <person name="Nouioui I."/>
            <person name="Hezbri K."/>
            <person name="Abebe-Akele F."/>
            <person name="Simpson S."/>
            <person name="Morris K."/>
            <person name="Thomas K."/>
            <person name="Gtari M."/>
            <person name="Tisa L.S."/>
        </authorList>
    </citation>
    <scope>NUCLEOTIDE SEQUENCE [LARGE SCALE GENOMIC DNA]</scope>
    <source>
        <strain evidence="14">NRRL B-16219</strain>
    </source>
</reference>
<keyword evidence="9 11" id="KW-0472">Membrane</keyword>
<keyword evidence="4" id="KW-0276">Fatty acid metabolism</keyword>
<name>A0A1S1RN92_9ACTN</name>
<dbReference type="EMBL" id="MAXA01000001">
    <property type="protein sequence ID" value="OHV46762.1"/>
    <property type="molecule type" value="Genomic_DNA"/>
</dbReference>
<accession>A0A1S1RN92</accession>
<keyword evidence="6" id="KW-0560">Oxidoreductase</keyword>
<comment type="caution">
    <text evidence="13">The sequence shown here is derived from an EMBL/GenBank/DDBJ whole genome shotgun (WGS) entry which is preliminary data.</text>
</comment>
<evidence type="ECO:0000256" key="5">
    <source>
        <dbReference type="ARBA" id="ARBA00022989"/>
    </source>
</evidence>